<dbReference type="EMBL" id="QXDA01000001">
    <property type="protein sequence ID" value="RIA36422.1"/>
    <property type="molecule type" value="Genomic_DNA"/>
</dbReference>
<comment type="pathway">
    <text evidence="5">Cofactor biosynthesis; pyridoxine 5'-phosphate biosynthesis; pyridoxine 5'-phosphate from D-erythrose 4-phosphate: step 2/5.</text>
</comment>
<comment type="similarity">
    <text evidence="5">Belongs to the D-isomer specific 2-hydroxyacid dehydrogenase family. PdxB subfamily.</text>
</comment>
<dbReference type="Pfam" id="PF00389">
    <property type="entry name" value="2-Hacid_dh"/>
    <property type="match status" value="1"/>
</dbReference>
<gene>
    <name evidence="5" type="primary">pdxB</name>
    <name evidence="9" type="ORF">DFO61_0898</name>
</gene>
<dbReference type="Pfam" id="PF11890">
    <property type="entry name" value="DUF3410"/>
    <property type="match status" value="1"/>
</dbReference>
<proteinExistence type="inferred from homology"/>
<feature type="binding site" evidence="5">
    <location>
        <position position="45"/>
    </location>
    <ligand>
        <name>substrate</name>
    </ligand>
</feature>
<feature type="binding site" evidence="5">
    <location>
        <position position="253"/>
    </location>
    <ligand>
        <name>substrate</name>
    </ligand>
</feature>
<feature type="domain" description="Erythronate-4-phosphate dehydrogenase dimerisation" evidence="8">
    <location>
        <begin position="284"/>
        <end position="372"/>
    </location>
</feature>
<dbReference type="UniPathway" id="UPA00244">
    <property type="reaction ID" value="UER00310"/>
</dbReference>
<comment type="catalytic activity">
    <reaction evidence="5">
        <text>4-phospho-D-erythronate + NAD(+) = (R)-3-hydroxy-2-oxo-4-phosphooxybutanoate + NADH + H(+)</text>
        <dbReference type="Rhea" id="RHEA:18829"/>
        <dbReference type="ChEBI" id="CHEBI:15378"/>
        <dbReference type="ChEBI" id="CHEBI:57540"/>
        <dbReference type="ChEBI" id="CHEBI:57945"/>
        <dbReference type="ChEBI" id="CHEBI:58538"/>
        <dbReference type="ChEBI" id="CHEBI:58766"/>
        <dbReference type="EC" id="1.1.1.290"/>
    </reaction>
</comment>
<dbReference type="GO" id="GO:0051287">
    <property type="term" value="F:NAD binding"/>
    <property type="evidence" value="ECO:0007669"/>
    <property type="project" value="InterPro"/>
</dbReference>
<dbReference type="CDD" id="cd12158">
    <property type="entry name" value="ErythrP_dh"/>
    <property type="match status" value="1"/>
</dbReference>
<dbReference type="EC" id="1.1.1.290" evidence="5"/>
<name>A0A397NFV2_ECTOL</name>
<evidence type="ECO:0000259" key="6">
    <source>
        <dbReference type="Pfam" id="PF00389"/>
    </source>
</evidence>
<dbReference type="InterPro" id="IPR024531">
    <property type="entry name" value="Erythronate-4-P_DHase_dimer"/>
</dbReference>
<dbReference type="Gene3D" id="3.30.1370.170">
    <property type="match status" value="1"/>
</dbReference>
<evidence type="ECO:0000259" key="7">
    <source>
        <dbReference type="Pfam" id="PF02826"/>
    </source>
</evidence>
<dbReference type="GO" id="GO:0005829">
    <property type="term" value="C:cytosol"/>
    <property type="evidence" value="ECO:0007669"/>
    <property type="project" value="TreeGrafter"/>
</dbReference>
<dbReference type="HAMAP" id="MF_01825">
    <property type="entry name" value="PdxB"/>
    <property type="match status" value="1"/>
</dbReference>
<dbReference type="GO" id="GO:0036001">
    <property type="term" value="P:'de novo' pyridoxal 5'-phosphate biosynthetic process"/>
    <property type="evidence" value="ECO:0007669"/>
    <property type="project" value="TreeGrafter"/>
</dbReference>
<dbReference type="RefSeq" id="WP_119691691.1">
    <property type="nucleotide sequence ID" value="NZ_QXDA01000001.1"/>
</dbReference>
<keyword evidence="1 5" id="KW-0963">Cytoplasm</keyword>
<dbReference type="PROSITE" id="PS00671">
    <property type="entry name" value="D_2_HYDROXYACID_DH_3"/>
    <property type="match status" value="1"/>
</dbReference>
<comment type="function">
    <text evidence="5">Catalyzes the oxidation of erythronate-4-phosphate to 3-hydroxy-2-oxo-4-phosphonooxybutanoate.</text>
</comment>
<feature type="active site" evidence="5">
    <location>
        <position position="203"/>
    </location>
</feature>
<dbReference type="NCBIfam" id="NF001309">
    <property type="entry name" value="PRK00257.1"/>
    <property type="match status" value="1"/>
</dbReference>
<feature type="domain" description="D-isomer specific 2-hydroxyacid dehydrogenase NAD-binding" evidence="7">
    <location>
        <begin position="110"/>
        <end position="251"/>
    </location>
</feature>
<dbReference type="InterPro" id="IPR029753">
    <property type="entry name" value="D-isomer_DH_CS"/>
</dbReference>
<dbReference type="PANTHER" id="PTHR42938">
    <property type="entry name" value="FORMATE DEHYDROGENASE 1"/>
    <property type="match status" value="1"/>
</dbReference>
<feature type="active site" evidence="5">
    <location>
        <position position="232"/>
    </location>
</feature>
<protein>
    <recommendedName>
        <fullName evidence="5">Erythronate-4-phosphate dehydrogenase</fullName>
        <ecNumber evidence="5">1.1.1.290</ecNumber>
    </recommendedName>
</protein>
<feature type="active site" description="Proton donor" evidence="5">
    <location>
        <position position="249"/>
    </location>
</feature>
<feature type="binding site" evidence="5">
    <location>
        <begin position="126"/>
        <end position="127"/>
    </location>
    <ligand>
        <name>NAD(+)</name>
        <dbReference type="ChEBI" id="CHEBI:57540"/>
    </ligand>
</feature>
<dbReference type="Proteomes" id="UP000265836">
    <property type="component" value="Unassembled WGS sequence"/>
</dbReference>
<comment type="caution">
    <text evidence="9">The sequence shown here is derived from an EMBL/GenBank/DDBJ whole genome shotgun (WGS) entry which is preliminary data.</text>
</comment>
<dbReference type="InterPro" id="IPR036291">
    <property type="entry name" value="NAD(P)-bd_dom_sf"/>
</dbReference>
<dbReference type="SUPFAM" id="SSF51735">
    <property type="entry name" value="NAD(P)-binding Rossmann-fold domains"/>
    <property type="match status" value="1"/>
</dbReference>
<evidence type="ECO:0000313" key="10">
    <source>
        <dbReference type="Proteomes" id="UP000265836"/>
    </source>
</evidence>
<feature type="domain" description="D-isomer specific 2-hydroxyacid dehydrogenase catalytic" evidence="6">
    <location>
        <begin position="9"/>
        <end position="268"/>
    </location>
</feature>
<keyword evidence="2 5" id="KW-0560">Oxidoreductase</keyword>
<feature type="binding site" evidence="5">
    <location>
        <begin position="201"/>
        <end position="203"/>
    </location>
    <ligand>
        <name>NAD(+)</name>
        <dbReference type="ChEBI" id="CHEBI:57540"/>
    </ligand>
</feature>
<dbReference type="Pfam" id="PF02826">
    <property type="entry name" value="2-Hacid_dh_C"/>
    <property type="match status" value="1"/>
</dbReference>
<evidence type="ECO:0000256" key="4">
    <source>
        <dbReference type="ARBA" id="ARBA00023096"/>
    </source>
</evidence>
<dbReference type="InterPro" id="IPR006139">
    <property type="entry name" value="D-isomer_2_OHA_DH_cat_dom"/>
</dbReference>
<feature type="binding site" evidence="5">
    <location>
        <position position="174"/>
    </location>
    <ligand>
        <name>NAD(+)</name>
        <dbReference type="ChEBI" id="CHEBI:57540"/>
    </ligand>
</feature>
<evidence type="ECO:0000259" key="8">
    <source>
        <dbReference type="Pfam" id="PF11890"/>
    </source>
</evidence>
<dbReference type="GO" id="GO:0046983">
    <property type="term" value="F:protein dimerization activity"/>
    <property type="evidence" value="ECO:0007669"/>
    <property type="project" value="InterPro"/>
</dbReference>
<sequence>MHIVADENIPLLDEFFADFGTIHRLPGRAITAQDVRDADLLLVRSVTRVDRALLEGSRVRFVGTCTIGTDHLDLDYFAEAGIAWSSAPGCNARGVVDYVLSSALTLAEREGVDPAARIYGVVGVGQVGARLVNLLRGLGWQVRVCDPPRQAAEGGDFVSLERIIDECDVISLHTPLDASTRHLFDAARLAALKPGSWLINASRGAVVDNAALRALLPERGDLKAVLDVWEGEPQADAELAALCQLATPHIAGYSLDGKLRGTAQIYQACCRVLGVSERVRLDDLLPAPWLSELALDASADPTWALTTLCRAVYDPRRDDADFRRSLVGDADARRAAFDRLRKHYPMRREIDGLRVRIQGDAPQLVALVQALGSTAL</sequence>
<dbReference type="SUPFAM" id="SSF52283">
    <property type="entry name" value="Formate/glycerate dehydrogenase catalytic domain-like"/>
    <property type="match status" value="1"/>
</dbReference>
<reference evidence="9 10" key="1">
    <citation type="submission" date="2018-08" db="EMBL/GenBank/DDBJ databases">
        <title>Genome sequencing of rice bacterial endophytes.</title>
        <authorList>
            <person name="Venturi V."/>
        </authorList>
    </citation>
    <scope>NUCLEOTIDE SEQUENCE [LARGE SCALE GENOMIC DNA]</scope>
    <source>
        <strain evidence="9 10">E1205</strain>
    </source>
</reference>
<dbReference type="InterPro" id="IPR020921">
    <property type="entry name" value="Erythronate-4-P_DHase"/>
</dbReference>
<keyword evidence="4 5" id="KW-0664">Pyridoxine biosynthesis</keyword>
<feature type="binding site" evidence="5">
    <location>
        <position position="227"/>
    </location>
    <ligand>
        <name>NAD(+)</name>
        <dbReference type="ChEBI" id="CHEBI:57540"/>
    </ligand>
</feature>
<evidence type="ECO:0000313" key="9">
    <source>
        <dbReference type="EMBL" id="RIA36422.1"/>
    </source>
</evidence>
<evidence type="ECO:0000256" key="2">
    <source>
        <dbReference type="ARBA" id="ARBA00023002"/>
    </source>
</evidence>
<feature type="binding site" evidence="5">
    <location>
        <position position="252"/>
    </location>
    <ligand>
        <name>NAD(+)</name>
        <dbReference type="ChEBI" id="CHEBI:57540"/>
    </ligand>
</feature>
<comment type="subcellular location">
    <subcellularLocation>
        <location evidence="5">Cytoplasm</location>
    </subcellularLocation>
</comment>
<organism evidence="9 10">
    <name type="scientific">Ectopseudomonas oleovorans</name>
    <name type="common">Pseudomonas oleovorans</name>
    <dbReference type="NCBI Taxonomy" id="301"/>
    <lineage>
        <taxon>Bacteria</taxon>
        <taxon>Pseudomonadati</taxon>
        <taxon>Pseudomonadota</taxon>
        <taxon>Gammaproteobacteria</taxon>
        <taxon>Pseudomonadales</taxon>
        <taxon>Pseudomonadaceae</taxon>
        <taxon>Ectopseudomonas</taxon>
    </lineage>
</organism>
<evidence type="ECO:0000256" key="1">
    <source>
        <dbReference type="ARBA" id="ARBA00022490"/>
    </source>
</evidence>
<dbReference type="PROSITE" id="PS00670">
    <property type="entry name" value="D_2_HYDROXYACID_DH_2"/>
    <property type="match status" value="1"/>
</dbReference>
<dbReference type="GO" id="GO:0008615">
    <property type="term" value="P:pyridoxine biosynthetic process"/>
    <property type="evidence" value="ECO:0007669"/>
    <property type="project" value="UniProtKB-UniRule"/>
</dbReference>
<dbReference type="Gene3D" id="3.40.50.720">
    <property type="entry name" value="NAD(P)-binding Rossmann-like Domain"/>
    <property type="match status" value="2"/>
</dbReference>
<feature type="binding site" evidence="5">
    <location>
        <position position="146"/>
    </location>
    <ligand>
        <name>NAD(+)</name>
        <dbReference type="ChEBI" id="CHEBI:57540"/>
    </ligand>
</feature>
<evidence type="ECO:0000256" key="5">
    <source>
        <dbReference type="HAMAP-Rule" id="MF_01825"/>
    </source>
</evidence>
<accession>A0A397NFV2</accession>
<dbReference type="GO" id="GO:0033711">
    <property type="term" value="F:4-phosphoerythronate dehydrogenase activity"/>
    <property type="evidence" value="ECO:0007669"/>
    <property type="project" value="UniProtKB-EC"/>
</dbReference>
<dbReference type="InterPro" id="IPR006140">
    <property type="entry name" value="D-isomer_DH_NAD-bd"/>
</dbReference>
<dbReference type="AlphaFoldDB" id="A0A397NFV2"/>
<dbReference type="InterPro" id="IPR038251">
    <property type="entry name" value="PdxB_dimer_sf"/>
</dbReference>
<comment type="subunit">
    <text evidence="5">Homodimer.</text>
</comment>
<evidence type="ECO:0000256" key="3">
    <source>
        <dbReference type="ARBA" id="ARBA00023027"/>
    </source>
</evidence>
<dbReference type="PANTHER" id="PTHR42938:SF9">
    <property type="entry name" value="FORMATE DEHYDROGENASE 1"/>
    <property type="match status" value="1"/>
</dbReference>
<keyword evidence="3 5" id="KW-0520">NAD</keyword>
<feature type="binding site" evidence="5">
    <location>
        <position position="66"/>
    </location>
    <ligand>
        <name>substrate</name>
    </ligand>
</feature>